<protein>
    <submittedName>
        <fullName evidence="2">Uncharacterized protein</fullName>
    </submittedName>
</protein>
<feature type="transmembrane region" description="Helical" evidence="1">
    <location>
        <begin position="12"/>
        <end position="36"/>
    </location>
</feature>
<keyword evidence="1" id="KW-0472">Membrane</keyword>
<accession>A0A0E9XMC0</accession>
<dbReference type="AlphaFoldDB" id="A0A0E9XMC0"/>
<name>A0A0E9XMC0_ANGAN</name>
<reference evidence="2" key="1">
    <citation type="submission" date="2014-11" db="EMBL/GenBank/DDBJ databases">
        <authorList>
            <person name="Amaro Gonzalez C."/>
        </authorList>
    </citation>
    <scope>NUCLEOTIDE SEQUENCE</scope>
</reference>
<keyword evidence="1" id="KW-0812">Transmembrane</keyword>
<reference evidence="2" key="2">
    <citation type="journal article" date="2015" name="Fish Shellfish Immunol.">
        <title>Early steps in the European eel (Anguilla anguilla)-Vibrio vulnificus interaction in the gills: Role of the RtxA13 toxin.</title>
        <authorList>
            <person name="Callol A."/>
            <person name="Pajuelo D."/>
            <person name="Ebbesson L."/>
            <person name="Teles M."/>
            <person name="MacKenzie S."/>
            <person name="Amaro C."/>
        </authorList>
    </citation>
    <scope>NUCLEOTIDE SEQUENCE</scope>
</reference>
<sequence length="63" mass="7420">MDFGFYFCCDGLITLILMTAYIEVCILYFVFLSGSVKSSTRSWKNKHYIYSIYLSMSVTQEKY</sequence>
<keyword evidence="1" id="KW-1133">Transmembrane helix</keyword>
<evidence type="ECO:0000313" key="2">
    <source>
        <dbReference type="EMBL" id="JAI02986.1"/>
    </source>
</evidence>
<proteinExistence type="predicted"/>
<dbReference type="EMBL" id="GBXM01005592">
    <property type="protein sequence ID" value="JAI02986.1"/>
    <property type="molecule type" value="Transcribed_RNA"/>
</dbReference>
<organism evidence="2">
    <name type="scientific">Anguilla anguilla</name>
    <name type="common">European freshwater eel</name>
    <name type="synonym">Muraena anguilla</name>
    <dbReference type="NCBI Taxonomy" id="7936"/>
    <lineage>
        <taxon>Eukaryota</taxon>
        <taxon>Metazoa</taxon>
        <taxon>Chordata</taxon>
        <taxon>Craniata</taxon>
        <taxon>Vertebrata</taxon>
        <taxon>Euteleostomi</taxon>
        <taxon>Actinopterygii</taxon>
        <taxon>Neopterygii</taxon>
        <taxon>Teleostei</taxon>
        <taxon>Anguilliformes</taxon>
        <taxon>Anguillidae</taxon>
        <taxon>Anguilla</taxon>
    </lineage>
</organism>
<evidence type="ECO:0000256" key="1">
    <source>
        <dbReference type="SAM" id="Phobius"/>
    </source>
</evidence>